<dbReference type="InterPro" id="IPR000033">
    <property type="entry name" value="LDLR_classB_rpt"/>
</dbReference>
<feature type="domain" description="EGF-like" evidence="12">
    <location>
        <begin position="272"/>
        <end position="311"/>
    </location>
</feature>
<keyword evidence="4" id="KW-0677">Repeat</keyword>
<keyword evidence="8" id="KW-0325">Glycoprotein</keyword>
<dbReference type="WBParaSite" id="Hba_05896">
    <property type="protein sequence ID" value="Hba_05896"/>
    <property type="gene ID" value="Hba_05896"/>
</dbReference>
<proteinExistence type="predicted"/>
<keyword evidence="11" id="KW-0812">Transmembrane</keyword>
<keyword evidence="11" id="KW-1133">Transmembrane helix</keyword>
<feature type="transmembrane region" description="Helical" evidence="11">
    <location>
        <begin position="1333"/>
        <end position="1354"/>
    </location>
</feature>
<name>A0A1I7WLF5_HETBA</name>
<dbReference type="Proteomes" id="UP000095283">
    <property type="component" value="Unplaced"/>
</dbReference>
<dbReference type="PROSITE" id="PS01209">
    <property type="entry name" value="LDLRA_1"/>
    <property type="match status" value="1"/>
</dbReference>
<dbReference type="InterPro" id="IPR000742">
    <property type="entry name" value="EGF"/>
</dbReference>
<evidence type="ECO:0000313" key="13">
    <source>
        <dbReference type="Proteomes" id="UP000095283"/>
    </source>
</evidence>
<dbReference type="CDD" id="cd00112">
    <property type="entry name" value="LDLa"/>
    <property type="match status" value="1"/>
</dbReference>
<dbReference type="Gene3D" id="2.120.10.30">
    <property type="entry name" value="TolB, C-terminal domain"/>
    <property type="match status" value="4"/>
</dbReference>
<evidence type="ECO:0000256" key="1">
    <source>
        <dbReference type="ARBA" id="ARBA00004167"/>
    </source>
</evidence>
<keyword evidence="6" id="KW-1015">Disulfide bond</keyword>
<dbReference type="InterPro" id="IPR011042">
    <property type="entry name" value="6-blade_b-propeller_TolB-like"/>
</dbReference>
<evidence type="ECO:0000259" key="12">
    <source>
        <dbReference type="SMART" id="SM00181"/>
    </source>
</evidence>
<evidence type="ECO:0000256" key="9">
    <source>
        <dbReference type="PROSITE-ProRule" id="PRU00124"/>
    </source>
</evidence>
<dbReference type="Pfam" id="PF14670">
    <property type="entry name" value="FXa_inhibition"/>
    <property type="match status" value="1"/>
</dbReference>
<dbReference type="SUPFAM" id="SSF57196">
    <property type="entry name" value="EGF/Laminin"/>
    <property type="match status" value="1"/>
</dbReference>
<evidence type="ECO:0000313" key="14">
    <source>
        <dbReference type="WBParaSite" id="Hba_05896"/>
    </source>
</evidence>
<organism evidence="13 14">
    <name type="scientific">Heterorhabditis bacteriophora</name>
    <name type="common">Entomopathogenic nematode worm</name>
    <dbReference type="NCBI Taxonomy" id="37862"/>
    <lineage>
        <taxon>Eukaryota</taxon>
        <taxon>Metazoa</taxon>
        <taxon>Ecdysozoa</taxon>
        <taxon>Nematoda</taxon>
        <taxon>Chromadorea</taxon>
        <taxon>Rhabditida</taxon>
        <taxon>Rhabditina</taxon>
        <taxon>Rhabditomorpha</taxon>
        <taxon>Strongyloidea</taxon>
        <taxon>Heterorhabditidae</taxon>
        <taxon>Heterorhabditis</taxon>
    </lineage>
</organism>
<evidence type="ECO:0000256" key="7">
    <source>
        <dbReference type="ARBA" id="ARBA00023170"/>
    </source>
</evidence>
<feature type="transmembrane region" description="Helical" evidence="11">
    <location>
        <begin position="1214"/>
        <end position="1236"/>
    </location>
</feature>
<comment type="subcellular location">
    <subcellularLocation>
        <location evidence="1">Membrane</location>
        <topology evidence="1">Single-pass membrane protein</topology>
    </subcellularLocation>
</comment>
<feature type="transmembrane region" description="Helical" evidence="11">
    <location>
        <begin position="205"/>
        <end position="224"/>
    </location>
</feature>
<keyword evidence="13" id="KW-1185">Reference proteome</keyword>
<dbReference type="GO" id="GO:0016020">
    <property type="term" value="C:membrane"/>
    <property type="evidence" value="ECO:0007669"/>
    <property type="project" value="UniProtKB-SubCell"/>
</dbReference>
<dbReference type="PANTHER" id="PTHR46513:SF13">
    <property type="entry name" value="EGF-LIKE DOMAIN-CONTAINING PROTEIN"/>
    <property type="match status" value="1"/>
</dbReference>
<dbReference type="InterPro" id="IPR002172">
    <property type="entry name" value="LDrepeatLR_classA_rpt"/>
</dbReference>
<keyword evidence="5 11" id="KW-0472">Membrane</keyword>
<evidence type="ECO:0000256" key="3">
    <source>
        <dbReference type="ARBA" id="ARBA00022583"/>
    </source>
</evidence>
<dbReference type="SMART" id="SM00135">
    <property type="entry name" value="LY"/>
    <property type="match status" value="6"/>
</dbReference>
<accession>A0A1I7WLF5</accession>
<reference evidence="14" key="1">
    <citation type="submission" date="2016-11" db="UniProtKB">
        <authorList>
            <consortium name="WormBaseParasite"/>
        </authorList>
    </citation>
    <scope>IDENTIFICATION</scope>
</reference>
<feature type="region of interest" description="Disordered" evidence="10">
    <location>
        <begin position="1285"/>
        <end position="1311"/>
    </location>
</feature>
<evidence type="ECO:0000256" key="4">
    <source>
        <dbReference type="ARBA" id="ARBA00022737"/>
    </source>
</evidence>
<evidence type="ECO:0000256" key="2">
    <source>
        <dbReference type="ARBA" id="ARBA00022536"/>
    </source>
</evidence>
<evidence type="ECO:0000256" key="8">
    <source>
        <dbReference type="ARBA" id="ARBA00023180"/>
    </source>
</evidence>
<dbReference type="SUPFAM" id="SSF57424">
    <property type="entry name" value="LDL receptor-like module"/>
    <property type="match status" value="1"/>
</dbReference>
<dbReference type="InterPro" id="IPR023415">
    <property type="entry name" value="LDLR_class-A_CS"/>
</dbReference>
<dbReference type="SUPFAM" id="SSF63825">
    <property type="entry name" value="YWTD domain"/>
    <property type="match status" value="3"/>
</dbReference>
<feature type="compositionally biased region" description="Low complexity" evidence="10">
    <location>
        <begin position="1296"/>
        <end position="1307"/>
    </location>
</feature>
<evidence type="ECO:0000256" key="11">
    <source>
        <dbReference type="SAM" id="Phobius"/>
    </source>
</evidence>
<sequence length="1355" mass="153341">MNEYLSANNVVLLVPSISEDLSVLLAVNIEKGVGYFTARNHLYSTVLSNGSSVDMGKIGFGMEDTPTSIAIDWITNQVYIALSGVGHDSSAKIYVCSLSDVTNCSVIIHSNLEYLYSLALDPLDGFVFFYNFVLDQSSGSSSSKGVTYSSLTLHSKSRRLYFVKTRIKSSEIWSCELYKRDSCEAIIETELVLHFSVSEVNYKIFYFYFFIFCLNIFFQSYLIWSTNHPGHLVFCAINNCKNTKISQGDVIGVESFVVVDPSAQPPRLNPNPCARNNGDCSHFCLLLHFHPWAYCACPVGIRLLEDKKTCHPNGLDKGFDQDKTHKFYDIDFDPISKKIYWIDAGIGYIRRCYLNGSATENVLSVSNTVRAFRLDFGARNIYWIDSKLARIYIKHSPYSWPNGIVIDGLEERLYWTEGNYSLIKTAMLDGSEEHQIGPVSFKLPQPYAITKLGNMLFCNSLAGRSLMKIYVDIKDGKADGVASCLCSAGFEIQKDGYTCKQATEFLILAQAEVPDIIRMSLTKPLNNESIGITHMGNAPSAIDIDQRGNYLIFAGALSGEGYIKRVSMKGAIAETVFSGSRLDGIHSIGVDWISRNIYWLLFFYYVNTSVTNIRSNRVEVCDYNGRFIRTLAWKGIFPRDIVVYSAGNSIFFVNSGVNVTIRRMPFSGQPNGGTDILGDLSTVRSLTIDSKKEQLYWSEFNSYVAKVSVSRLDGKENSRIHGGSNRELLFVGTDQTPHKLFYFNYKLYYSDDKNSVIGYYDEKRFIALHDEIYNVTALLIYHGHPSIHLNDCAIEKSQCPQLCFPNDNIQVTQTEKMLYMCACADHLTFDQSSQTCKGPENSVIIGSENQFLMMNLRRHSDKSFSWREVIYFILSGIFVVFPSSFSFYFYLFYVDVSPFLHSPAIVQCQLDGRKCEVWLSKDLWPGTRIHADATYLKLFYTCPSGVWSRDVAMATSNIRHYYISPNASEYAVAPVGDGRVLIAEISSRYVCFNNIYYLLINNLKYTFRRSKVIDIATNSTIDLPNNIVSLQRFTHLYVYRTFHASFLNLPATMDSHVFMLRKNVIKYRTALMVVMSQLRYVETLAQIDGPVMMGLVLLKELLYCLSQYCYAMVMSIVMMDPMKGIAGLPHFLKFRNIFILFKFLLIKIRISFRCASPSQEMDCGALPLLVGGECVRRSLICDGFPDCENAADENPKMCAEYPHPTMRYQSSPEWLYFVLLGIIVFLSISFVIFCCFRNHPLCTSRTDISPGYRMSSGAEASILLPSNPVCATQVELRTYSVVTSTSSYPALPPPNSARSESISSSRNHSSKKDIPLNRFYAPPPSAARYSVRIIFITSIIGIYLLYVLTNFWYFI</sequence>
<keyword evidence="2" id="KW-0245">EGF-like domain</keyword>
<dbReference type="PANTHER" id="PTHR46513">
    <property type="entry name" value="VITELLOGENIN RECEPTOR-LIKE PROTEIN-RELATED-RELATED"/>
    <property type="match status" value="1"/>
</dbReference>
<feature type="transmembrane region" description="Helical" evidence="11">
    <location>
        <begin position="869"/>
        <end position="893"/>
    </location>
</feature>
<dbReference type="SMART" id="SM00192">
    <property type="entry name" value="LDLa"/>
    <property type="match status" value="1"/>
</dbReference>
<evidence type="ECO:0000256" key="6">
    <source>
        <dbReference type="ARBA" id="ARBA00023157"/>
    </source>
</evidence>
<dbReference type="PROSITE" id="PS50068">
    <property type="entry name" value="LDLRA_2"/>
    <property type="match status" value="1"/>
</dbReference>
<dbReference type="Gene3D" id="2.40.128.620">
    <property type="match status" value="1"/>
</dbReference>
<protein>
    <submittedName>
        <fullName evidence="14">Low-density lipoprotein receptor-related protein 6</fullName>
    </submittedName>
</protein>
<dbReference type="InterPro" id="IPR050778">
    <property type="entry name" value="Cueball_EGF_LRP_Nidogen"/>
</dbReference>
<evidence type="ECO:0000256" key="5">
    <source>
        <dbReference type="ARBA" id="ARBA00023136"/>
    </source>
</evidence>
<dbReference type="GO" id="GO:0006897">
    <property type="term" value="P:endocytosis"/>
    <property type="evidence" value="ECO:0007669"/>
    <property type="project" value="UniProtKB-KW"/>
</dbReference>
<dbReference type="SMART" id="SM00181">
    <property type="entry name" value="EGF"/>
    <property type="match status" value="2"/>
</dbReference>
<keyword evidence="7" id="KW-0675">Receptor</keyword>
<keyword evidence="3" id="KW-0254">Endocytosis</keyword>
<dbReference type="InterPro" id="IPR036055">
    <property type="entry name" value="LDL_receptor-like_sf"/>
</dbReference>
<evidence type="ECO:0000256" key="10">
    <source>
        <dbReference type="SAM" id="MobiDB-lite"/>
    </source>
</evidence>
<feature type="domain" description="EGF-like" evidence="12">
    <location>
        <begin position="791"/>
        <end position="837"/>
    </location>
</feature>
<comment type="caution">
    <text evidence="9">Lacks conserved residue(s) required for the propagation of feature annotation.</text>
</comment>